<evidence type="ECO:0000259" key="2">
    <source>
        <dbReference type="SMART" id="SM00385"/>
    </source>
</evidence>
<evidence type="ECO:0000313" key="3">
    <source>
        <dbReference type="EMBL" id="KAL3758830.1"/>
    </source>
</evidence>
<dbReference type="PANTHER" id="PTHR10177">
    <property type="entry name" value="CYCLINS"/>
    <property type="match status" value="1"/>
</dbReference>
<keyword evidence="1" id="KW-0195">Cyclin</keyword>
<comment type="caution">
    <text evidence="3">The sequence shown here is derived from an EMBL/GenBank/DDBJ whole genome shotgun (WGS) entry which is preliminary data.</text>
</comment>
<evidence type="ECO:0000313" key="4">
    <source>
        <dbReference type="Proteomes" id="UP001530293"/>
    </source>
</evidence>
<gene>
    <name evidence="3" type="ORF">ACHAWU_007947</name>
</gene>
<dbReference type="InterPro" id="IPR036915">
    <property type="entry name" value="Cyclin-like_sf"/>
</dbReference>
<dbReference type="Gene3D" id="1.10.472.10">
    <property type="entry name" value="Cyclin-like"/>
    <property type="match status" value="2"/>
</dbReference>
<dbReference type="SUPFAM" id="SSF47954">
    <property type="entry name" value="Cyclin-like"/>
    <property type="match status" value="1"/>
</dbReference>
<sequence length="288" mass="34063">MVASLELIDRFRALQVLESTTYDLTNYTSDFTPNQRQYEKSDLVNDRRLWWNDVCCCMYEFVDSNLLDRELVYIALNYMSHFLKRNPFINHSSHIFYLIGMTSMYMASKIHRRDGKGFAVVFFVDLSKEIFTEYDIINMEECMLKSLQWRMHPPTPQSYVDLLIIILHRDACSPFTRHALFERIIFLLELSTTLEFFRERKPSSIAVAAFIEVMEHEEKPNVPKQSFRTHFKFFVRSLAGIDCDSIDVVECRDAMKVVHKFALRHTRDKRMKEKERIGSPVASDTFCL</sequence>
<keyword evidence="4" id="KW-1185">Reference proteome</keyword>
<evidence type="ECO:0000256" key="1">
    <source>
        <dbReference type="RuleBase" id="RU000383"/>
    </source>
</evidence>
<comment type="similarity">
    <text evidence="1">Belongs to the cyclin family.</text>
</comment>
<accession>A0ABD3M475</accession>
<feature type="domain" description="Cyclin-like" evidence="2">
    <location>
        <begin position="56"/>
        <end position="145"/>
    </location>
</feature>
<organism evidence="3 4">
    <name type="scientific">Discostella pseudostelligera</name>
    <dbReference type="NCBI Taxonomy" id="259834"/>
    <lineage>
        <taxon>Eukaryota</taxon>
        <taxon>Sar</taxon>
        <taxon>Stramenopiles</taxon>
        <taxon>Ochrophyta</taxon>
        <taxon>Bacillariophyta</taxon>
        <taxon>Coscinodiscophyceae</taxon>
        <taxon>Thalassiosirophycidae</taxon>
        <taxon>Stephanodiscales</taxon>
        <taxon>Stephanodiscaceae</taxon>
        <taxon>Discostella</taxon>
    </lineage>
</organism>
<reference evidence="3 4" key="1">
    <citation type="submission" date="2024-10" db="EMBL/GenBank/DDBJ databases">
        <title>Updated reference genomes for cyclostephanoid diatoms.</title>
        <authorList>
            <person name="Roberts W.R."/>
            <person name="Alverson A.J."/>
        </authorList>
    </citation>
    <scope>NUCLEOTIDE SEQUENCE [LARGE SCALE GENOMIC DNA]</scope>
    <source>
        <strain evidence="3 4">AJA232-27</strain>
    </source>
</reference>
<dbReference type="SMART" id="SM00385">
    <property type="entry name" value="CYCLIN"/>
    <property type="match status" value="1"/>
</dbReference>
<dbReference type="EMBL" id="JALLBG020000219">
    <property type="protein sequence ID" value="KAL3758830.1"/>
    <property type="molecule type" value="Genomic_DNA"/>
</dbReference>
<dbReference type="InterPro" id="IPR039361">
    <property type="entry name" value="Cyclin"/>
</dbReference>
<dbReference type="InterPro" id="IPR006671">
    <property type="entry name" value="Cyclin_N"/>
</dbReference>
<dbReference type="AlphaFoldDB" id="A0ABD3M475"/>
<dbReference type="InterPro" id="IPR013763">
    <property type="entry name" value="Cyclin-like_dom"/>
</dbReference>
<dbReference type="Proteomes" id="UP001530293">
    <property type="component" value="Unassembled WGS sequence"/>
</dbReference>
<protein>
    <recommendedName>
        <fullName evidence="2">Cyclin-like domain-containing protein</fullName>
    </recommendedName>
</protein>
<name>A0ABD3M475_9STRA</name>
<proteinExistence type="inferred from homology"/>
<dbReference type="Pfam" id="PF00134">
    <property type="entry name" value="Cyclin_N"/>
    <property type="match status" value="1"/>
</dbReference>